<reference evidence="2 3" key="1">
    <citation type="journal article" date="2010" name="Genome Biol. Evol.">
        <title>The sequence of a 1.8-mb bacterial linear plasmid reveals a rich evolutionary reservoir of secondary metabolic pathways.</title>
        <authorList>
            <person name="Medema M.H."/>
            <person name="Trefzer A."/>
            <person name="Kovalchuk A."/>
            <person name="van den Berg M."/>
            <person name="Mueller U."/>
            <person name="Heijne W."/>
            <person name="Wu L."/>
            <person name="Alam M.T."/>
            <person name="Ronning C.M."/>
            <person name="Nierman W.C."/>
            <person name="Bovenberg R.A.L."/>
            <person name="Breitling R."/>
            <person name="Takano E."/>
        </authorList>
    </citation>
    <scope>NUCLEOTIDE SEQUENCE [LARGE SCALE GENOMIC DNA]</scope>
    <source>
        <strain evidence="3">ATCC 27064 / DSM 738 / JCM 4710 / NBRC 13307 / NCIMB 12785 / NRRL 3585 / VKM Ac-602</strain>
    </source>
</reference>
<dbReference type="EMBL" id="CM000913">
    <property type="protein sequence ID" value="EFG07606.1"/>
    <property type="molecule type" value="Genomic_DNA"/>
</dbReference>
<gene>
    <name evidence="2" type="ORF">SCLAV_2534</name>
</gene>
<protein>
    <submittedName>
        <fullName evidence="2">Uncharacterized protein</fullName>
    </submittedName>
</protein>
<evidence type="ECO:0000256" key="1">
    <source>
        <dbReference type="SAM" id="MobiDB-lite"/>
    </source>
</evidence>
<dbReference type="STRING" id="1901.BB341_15815"/>
<keyword evidence="3" id="KW-1185">Reference proteome</keyword>
<feature type="region of interest" description="Disordered" evidence="1">
    <location>
        <begin position="1"/>
        <end position="27"/>
    </location>
</feature>
<dbReference type="KEGG" id="sclf:BB341_15815"/>
<proteinExistence type="predicted"/>
<name>B5GPN8_STRCL</name>
<evidence type="ECO:0000313" key="3">
    <source>
        <dbReference type="Proteomes" id="UP000002357"/>
    </source>
</evidence>
<organism evidence="2 3">
    <name type="scientific">Streptomyces clavuligerus</name>
    <dbReference type="NCBI Taxonomy" id="1901"/>
    <lineage>
        <taxon>Bacteria</taxon>
        <taxon>Bacillati</taxon>
        <taxon>Actinomycetota</taxon>
        <taxon>Actinomycetes</taxon>
        <taxon>Kitasatosporales</taxon>
        <taxon>Streptomycetaceae</taxon>
        <taxon>Streptomyces</taxon>
    </lineage>
</organism>
<evidence type="ECO:0000313" key="2">
    <source>
        <dbReference type="EMBL" id="EFG07606.1"/>
    </source>
</evidence>
<sequence length="110" mass="11653">MVRPPSVGGLDGPGPASTGEVPVRRPDRCSFTGGLSGVPDGVFSATSWVPALALGAFRQVMTVVREVLGGGRGQPPVVPRTRRVRAADRRPVRMFGELREEHRGPDRLGG</sequence>
<dbReference type="Proteomes" id="UP000002357">
    <property type="component" value="Chromosome"/>
</dbReference>
<accession>B5GPN8</accession>
<dbReference type="AlphaFoldDB" id="B5GPN8"/>